<feature type="compositionally biased region" description="Basic and acidic residues" evidence="9">
    <location>
        <begin position="543"/>
        <end position="553"/>
    </location>
</feature>
<keyword evidence="3" id="KW-0677">Repeat</keyword>
<feature type="compositionally biased region" description="Basic and acidic residues" evidence="9">
    <location>
        <begin position="564"/>
        <end position="577"/>
    </location>
</feature>
<comment type="function">
    <text evidence="1">May be involved in environmental stress response.</text>
</comment>
<dbReference type="InterPro" id="IPR035896">
    <property type="entry name" value="AN1-like_Znf"/>
</dbReference>
<evidence type="ECO:0000256" key="2">
    <source>
        <dbReference type="ARBA" id="ARBA00022723"/>
    </source>
</evidence>
<name>A0AAQ3MQC6_VIGMU</name>
<accession>A0AAQ3MQC6</accession>
<dbReference type="Gene3D" id="3.80.10.10">
    <property type="entry name" value="Ribonuclease Inhibitor"/>
    <property type="match status" value="1"/>
</dbReference>
<feature type="compositionally biased region" description="Low complexity" evidence="9">
    <location>
        <begin position="341"/>
        <end position="359"/>
    </location>
</feature>
<dbReference type="InterPro" id="IPR044653">
    <property type="entry name" value="AZF1/2/3-like"/>
</dbReference>
<dbReference type="GO" id="GO:0005634">
    <property type="term" value="C:nucleus"/>
    <property type="evidence" value="ECO:0007669"/>
    <property type="project" value="TreeGrafter"/>
</dbReference>
<dbReference type="Gene3D" id="4.10.1110.10">
    <property type="entry name" value="AN1-like Zinc finger"/>
    <property type="match status" value="1"/>
</dbReference>
<evidence type="ECO:0000256" key="3">
    <source>
        <dbReference type="ARBA" id="ARBA00022737"/>
    </source>
</evidence>
<feature type="domain" description="AN1-type" evidence="11">
    <location>
        <begin position="137"/>
        <end position="183"/>
    </location>
</feature>
<evidence type="ECO:0000256" key="5">
    <source>
        <dbReference type="ARBA" id="ARBA00022833"/>
    </source>
</evidence>
<evidence type="ECO:0000256" key="6">
    <source>
        <dbReference type="ARBA" id="ARBA00023015"/>
    </source>
</evidence>
<protein>
    <submittedName>
        <fullName evidence="12">Uncharacterized protein</fullName>
    </submittedName>
</protein>
<feature type="domain" description="C2H2-type" evidence="10">
    <location>
        <begin position="581"/>
        <end position="608"/>
    </location>
</feature>
<reference evidence="12 13" key="1">
    <citation type="journal article" date="2023" name="Life. Sci Alliance">
        <title>Evolutionary insights into 3D genome organization and epigenetic landscape of Vigna mungo.</title>
        <authorList>
            <person name="Junaid A."/>
            <person name="Singh B."/>
            <person name="Bhatia S."/>
        </authorList>
    </citation>
    <scope>NUCLEOTIDE SEQUENCE [LARGE SCALE GENOMIC DNA]</scope>
    <source>
        <strain evidence="12">Urdbean</strain>
    </source>
</reference>
<evidence type="ECO:0000259" key="11">
    <source>
        <dbReference type="PROSITE" id="PS51039"/>
    </source>
</evidence>
<evidence type="ECO:0000313" key="13">
    <source>
        <dbReference type="Proteomes" id="UP001374535"/>
    </source>
</evidence>
<evidence type="ECO:0000256" key="1">
    <source>
        <dbReference type="ARBA" id="ARBA00003732"/>
    </source>
</evidence>
<keyword evidence="4 8" id="KW-0863">Zinc-finger</keyword>
<dbReference type="InterPro" id="IPR013087">
    <property type="entry name" value="Znf_C2H2_type"/>
</dbReference>
<dbReference type="AlphaFoldDB" id="A0AAQ3MQC6"/>
<dbReference type="Pfam" id="PF00560">
    <property type="entry name" value="LRR_1"/>
    <property type="match status" value="1"/>
</dbReference>
<keyword evidence="7" id="KW-0804">Transcription</keyword>
<feature type="domain" description="C2H2-type" evidence="10">
    <location>
        <begin position="241"/>
        <end position="268"/>
    </location>
</feature>
<evidence type="ECO:0000259" key="10">
    <source>
        <dbReference type="PROSITE" id="PS50157"/>
    </source>
</evidence>
<dbReference type="Pfam" id="PF13912">
    <property type="entry name" value="zf-C2H2_6"/>
    <property type="match status" value="3"/>
</dbReference>
<keyword evidence="13" id="KW-1185">Reference proteome</keyword>
<dbReference type="PANTHER" id="PTHR45988:SF18">
    <property type="entry name" value="C2H2-TYPE ZINC FINGER FAMILY PROTEIN"/>
    <property type="match status" value="1"/>
</dbReference>
<dbReference type="InterPro" id="IPR000058">
    <property type="entry name" value="Znf_AN1"/>
</dbReference>
<dbReference type="SMART" id="SM00154">
    <property type="entry name" value="ZnF_AN1"/>
    <property type="match status" value="1"/>
</dbReference>
<gene>
    <name evidence="12" type="ORF">V8G54_034188</name>
</gene>
<dbReference type="GO" id="GO:0003700">
    <property type="term" value="F:DNA-binding transcription factor activity"/>
    <property type="evidence" value="ECO:0007669"/>
    <property type="project" value="InterPro"/>
</dbReference>
<feature type="region of interest" description="Disordered" evidence="9">
    <location>
        <begin position="320"/>
        <end position="379"/>
    </location>
</feature>
<evidence type="ECO:0000256" key="7">
    <source>
        <dbReference type="ARBA" id="ARBA00023163"/>
    </source>
</evidence>
<sequence>MVLNMSGNDFYGEIPSILGNLFRPTTLDLSKQSLSSKLPYKISRLPSLQVIALQEHKLSWVIPEGFSSLTNLKYVNLSSNKFSVYVPKSYGFLRSFDLNTISKSVAFVHLKRDPSPKSLSLVADPPSFDQNTSSEAKRVVNRYSGCRRKVGLTRFWCRCGELFYTEHRYSDRDDCSYDYKAAGREARENPVMDHRDNGKEAVSDHVLDSFTKEKMKRSVLGSCKAEVESVADEENPSPELSQCDICLKTFGCGKALGGHRRSHFMKQQQQKKVKTRFTYNHTSKPGGDNNIRVICDFDDDDGKHICCICKKEFPTKNALFGHMRSHPERPWRGVSPPTQKNSSSPSSSYYYSPSSSSNSDSMEKNKEDHDVDDGGDRLISPYEHRRNEIDLLMCTSPSWLCKDTRGRSSIGAYQAAETLIYMSCSNYFSSHERNRVFPKKDEVLPKSAPTLIKQRKRKTFESSPSKKDKVKKIKFLFKGELNLGSTSNGVGECDGEGNELNRCKGLSESGVDHNHDEKKMKSFDDLNGESVTPTMQDHVGPSDVKKINMDKKGKNGKKLVLNSRTKDSESEKASQEKADWYKCAACGKSFKTFQGLGGHRSVHKEKNTVSIDEPNPSEAVAEQNNFSSSSNMNKMEEPLFNETTLADQPCQSSGVKKLNFDLNELPCANDED</sequence>
<dbReference type="SMART" id="SM00355">
    <property type="entry name" value="ZnF_C2H2"/>
    <property type="match status" value="3"/>
</dbReference>
<dbReference type="InterPro" id="IPR036236">
    <property type="entry name" value="Znf_C2H2_sf"/>
</dbReference>
<dbReference type="EMBL" id="CP144691">
    <property type="protein sequence ID" value="WVY95100.1"/>
    <property type="molecule type" value="Genomic_DNA"/>
</dbReference>
<keyword evidence="6" id="KW-0805">Transcription regulation</keyword>
<dbReference type="GO" id="GO:0008270">
    <property type="term" value="F:zinc ion binding"/>
    <property type="evidence" value="ECO:0007669"/>
    <property type="project" value="UniProtKB-KW"/>
</dbReference>
<feature type="compositionally biased region" description="Low complexity" evidence="9">
    <location>
        <begin position="624"/>
        <end position="633"/>
    </location>
</feature>
<dbReference type="PROSITE" id="PS00028">
    <property type="entry name" value="ZINC_FINGER_C2H2_1"/>
    <property type="match status" value="3"/>
</dbReference>
<dbReference type="SUPFAM" id="SSF57667">
    <property type="entry name" value="beta-beta-alpha zinc fingers"/>
    <property type="match status" value="1"/>
</dbReference>
<keyword evidence="5" id="KW-0862">Zinc</keyword>
<keyword evidence="2" id="KW-0479">Metal-binding</keyword>
<dbReference type="PROSITE" id="PS50157">
    <property type="entry name" value="ZINC_FINGER_C2H2_2"/>
    <property type="match status" value="3"/>
</dbReference>
<dbReference type="GO" id="GO:0000976">
    <property type="term" value="F:transcription cis-regulatory region binding"/>
    <property type="evidence" value="ECO:0007669"/>
    <property type="project" value="TreeGrafter"/>
</dbReference>
<evidence type="ECO:0000313" key="12">
    <source>
        <dbReference type="EMBL" id="WVY95100.1"/>
    </source>
</evidence>
<dbReference type="PANTHER" id="PTHR45988">
    <property type="entry name" value="C2H2 TYPE ZINC FINGER TRANSCRIPTION FACTOR FAMILY-RELATED"/>
    <property type="match status" value="1"/>
</dbReference>
<proteinExistence type="predicted"/>
<organism evidence="12 13">
    <name type="scientific">Vigna mungo</name>
    <name type="common">Black gram</name>
    <name type="synonym">Phaseolus mungo</name>
    <dbReference type="NCBI Taxonomy" id="3915"/>
    <lineage>
        <taxon>Eukaryota</taxon>
        <taxon>Viridiplantae</taxon>
        <taxon>Streptophyta</taxon>
        <taxon>Embryophyta</taxon>
        <taxon>Tracheophyta</taxon>
        <taxon>Spermatophyta</taxon>
        <taxon>Magnoliopsida</taxon>
        <taxon>eudicotyledons</taxon>
        <taxon>Gunneridae</taxon>
        <taxon>Pentapetalae</taxon>
        <taxon>rosids</taxon>
        <taxon>fabids</taxon>
        <taxon>Fabales</taxon>
        <taxon>Fabaceae</taxon>
        <taxon>Papilionoideae</taxon>
        <taxon>50 kb inversion clade</taxon>
        <taxon>NPAAA clade</taxon>
        <taxon>indigoferoid/millettioid clade</taxon>
        <taxon>Phaseoleae</taxon>
        <taxon>Vigna</taxon>
    </lineage>
</organism>
<feature type="compositionally biased region" description="Basic and acidic residues" evidence="9">
    <location>
        <begin position="361"/>
        <end position="379"/>
    </location>
</feature>
<dbReference type="SUPFAM" id="SSF52058">
    <property type="entry name" value="L domain-like"/>
    <property type="match status" value="1"/>
</dbReference>
<dbReference type="Proteomes" id="UP001374535">
    <property type="component" value="Chromosome 10"/>
</dbReference>
<dbReference type="InterPro" id="IPR032675">
    <property type="entry name" value="LRR_dom_sf"/>
</dbReference>
<feature type="region of interest" description="Disordered" evidence="9">
    <location>
        <begin position="523"/>
        <end position="577"/>
    </location>
</feature>
<dbReference type="InterPro" id="IPR001611">
    <property type="entry name" value="Leu-rich_rpt"/>
</dbReference>
<evidence type="ECO:0000256" key="8">
    <source>
        <dbReference type="PROSITE-ProRule" id="PRU00042"/>
    </source>
</evidence>
<dbReference type="SUPFAM" id="SSF118310">
    <property type="entry name" value="AN1-like Zinc finger"/>
    <property type="match status" value="1"/>
</dbReference>
<evidence type="ECO:0000256" key="4">
    <source>
        <dbReference type="ARBA" id="ARBA00022771"/>
    </source>
</evidence>
<evidence type="ECO:0000256" key="9">
    <source>
        <dbReference type="SAM" id="MobiDB-lite"/>
    </source>
</evidence>
<dbReference type="Gene3D" id="3.30.160.60">
    <property type="entry name" value="Classic Zinc Finger"/>
    <property type="match status" value="2"/>
</dbReference>
<feature type="region of interest" description="Disordered" evidence="9">
    <location>
        <begin position="597"/>
        <end position="635"/>
    </location>
</feature>
<feature type="domain" description="C2H2-type" evidence="10">
    <location>
        <begin position="304"/>
        <end position="326"/>
    </location>
</feature>
<dbReference type="PROSITE" id="PS51039">
    <property type="entry name" value="ZF_AN1"/>
    <property type="match status" value="1"/>
</dbReference>